<feature type="compositionally biased region" description="Low complexity" evidence="11">
    <location>
        <begin position="332"/>
        <end position="351"/>
    </location>
</feature>
<reference evidence="12 13" key="1">
    <citation type="submission" date="2016-09" db="EMBL/GenBank/DDBJ databases">
        <title>Extensive genetic diversity and differential bi-allelic expression allows diatom success in the polar Southern Ocean.</title>
        <authorList>
            <consortium name="DOE Joint Genome Institute"/>
            <person name="Mock T."/>
            <person name="Otillar R.P."/>
            <person name="Strauss J."/>
            <person name="Dupont C."/>
            <person name="Frickenhaus S."/>
            <person name="Maumus F."/>
            <person name="Mcmullan M."/>
            <person name="Sanges R."/>
            <person name="Schmutz J."/>
            <person name="Toseland A."/>
            <person name="Valas R."/>
            <person name="Veluchamy A."/>
            <person name="Ward B.J."/>
            <person name="Allen A."/>
            <person name="Barry K."/>
            <person name="Falciatore A."/>
            <person name="Ferrante M."/>
            <person name="Fortunato A.E."/>
            <person name="Gloeckner G."/>
            <person name="Gruber A."/>
            <person name="Hipkin R."/>
            <person name="Janech M."/>
            <person name="Kroth P."/>
            <person name="Leese F."/>
            <person name="Lindquist E."/>
            <person name="Lyon B.R."/>
            <person name="Martin J."/>
            <person name="Mayer C."/>
            <person name="Parker M."/>
            <person name="Quesneville H."/>
            <person name="Raymond J."/>
            <person name="Uhlig C."/>
            <person name="Valentin K.U."/>
            <person name="Worden A.Z."/>
            <person name="Armbrust E.V."/>
            <person name="Bowler C."/>
            <person name="Green B."/>
            <person name="Moulton V."/>
            <person name="Van Oosterhout C."/>
            <person name="Grigoriev I."/>
        </authorList>
    </citation>
    <scope>NUCLEOTIDE SEQUENCE [LARGE SCALE GENOMIC DNA]</scope>
    <source>
        <strain evidence="12 13">CCMP1102</strain>
    </source>
</reference>
<dbReference type="Proteomes" id="UP000095751">
    <property type="component" value="Unassembled WGS sequence"/>
</dbReference>
<evidence type="ECO:0000256" key="6">
    <source>
        <dbReference type="ARBA" id="ARBA00022989"/>
    </source>
</evidence>
<feature type="transmembrane region" description="Helical" evidence="10">
    <location>
        <begin position="287"/>
        <end position="310"/>
    </location>
</feature>
<evidence type="ECO:0000256" key="3">
    <source>
        <dbReference type="ARBA" id="ARBA00022679"/>
    </source>
</evidence>
<dbReference type="GO" id="GO:0009922">
    <property type="term" value="F:fatty acid elongase activity"/>
    <property type="evidence" value="ECO:0007669"/>
    <property type="project" value="InterPro"/>
</dbReference>
<comment type="catalytic activity">
    <reaction evidence="10">
        <text>an acyl-CoA + malonyl-CoA + H(+) = a 3-oxoacyl-CoA + CO2 + CoA</text>
        <dbReference type="Rhea" id="RHEA:50252"/>
        <dbReference type="ChEBI" id="CHEBI:15378"/>
        <dbReference type="ChEBI" id="CHEBI:16526"/>
        <dbReference type="ChEBI" id="CHEBI:57287"/>
        <dbReference type="ChEBI" id="CHEBI:57384"/>
        <dbReference type="ChEBI" id="CHEBI:58342"/>
        <dbReference type="ChEBI" id="CHEBI:90726"/>
    </reaction>
    <physiologicalReaction direction="left-to-right" evidence="10">
        <dbReference type="Rhea" id="RHEA:50253"/>
    </physiologicalReaction>
</comment>
<evidence type="ECO:0000256" key="11">
    <source>
        <dbReference type="SAM" id="MobiDB-lite"/>
    </source>
</evidence>
<evidence type="ECO:0000313" key="13">
    <source>
        <dbReference type="Proteomes" id="UP000095751"/>
    </source>
</evidence>
<sequence>MCGPTIVSTAINPEESESSSSSSSTVDNTVGSKAPLDIVLEQPSLFSRYMCASIMVTIFGVWGKIAFFGHGNEESNAPGIGSKIHSWKIPLSLTVSYLFALPILRFLSKKYLSQTVDVKTLLKETMVIYNFGQVVVNGWMIYRFIDALVHKGHPFIGDLYTVNSGATFAVYIHYMDKYLEFFDTFFMVLRGRMDQVSFLHIYHHVSIAWAWWFAMVCYPGGDAYFGALLNSCIHVMMYSYYTLSLLKFSCPWKRYLTQAQLLQFTSVVVYTAISFVIVYRAGNAQPKHYACFVVQTFEMVSLFFLFMRFYSNAYAKKRKEQQQNASSEDGSIPEQTSISSESSEEAASTKKSSGEVKKDL</sequence>
<evidence type="ECO:0000256" key="9">
    <source>
        <dbReference type="ARBA" id="ARBA00023160"/>
    </source>
</evidence>
<feature type="transmembrane region" description="Helical" evidence="10">
    <location>
        <begin position="127"/>
        <end position="145"/>
    </location>
</feature>
<dbReference type="EMBL" id="KV784376">
    <property type="protein sequence ID" value="OEU09261.1"/>
    <property type="molecule type" value="Genomic_DNA"/>
</dbReference>
<feature type="transmembrane region" description="Helical" evidence="10">
    <location>
        <begin position="89"/>
        <end position="107"/>
    </location>
</feature>
<keyword evidence="7 10" id="KW-0443">Lipid metabolism</keyword>
<feature type="transmembrane region" description="Helical" evidence="10">
    <location>
        <begin position="196"/>
        <end position="212"/>
    </location>
</feature>
<evidence type="ECO:0000256" key="2">
    <source>
        <dbReference type="ARBA" id="ARBA00022516"/>
    </source>
</evidence>
<protein>
    <recommendedName>
        <fullName evidence="10">Elongation of fatty acids protein</fullName>
        <ecNumber evidence="10">2.3.1.-</ecNumber>
    </recommendedName>
</protein>
<organism evidence="12 13">
    <name type="scientific">Fragilariopsis cylindrus CCMP1102</name>
    <dbReference type="NCBI Taxonomy" id="635003"/>
    <lineage>
        <taxon>Eukaryota</taxon>
        <taxon>Sar</taxon>
        <taxon>Stramenopiles</taxon>
        <taxon>Ochrophyta</taxon>
        <taxon>Bacillariophyta</taxon>
        <taxon>Bacillariophyceae</taxon>
        <taxon>Bacillariophycidae</taxon>
        <taxon>Bacillariales</taxon>
        <taxon>Bacillariaceae</taxon>
        <taxon>Fragilariopsis</taxon>
    </lineage>
</organism>
<feature type="transmembrane region" description="Helical" evidence="10">
    <location>
        <begin position="49"/>
        <end position="69"/>
    </location>
</feature>
<evidence type="ECO:0000256" key="5">
    <source>
        <dbReference type="ARBA" id="ARBA00022832"/>
    </source>
</evidence>
<evidence type="ECO:0000256" key="4">
    <source>
        <dbReference type="ARBA" id="ARBA00022692"/>
    </source>
</evidence>
<proteinExistence type="inferred from homology"/>
<dbReference type="GO" id="GO:0030148">
    <property type="term" value="P:sphingolipid biosynthetic process"/>
    <property type="evidence" value="ECO:0007669"/>
    <property type="project" value="TreeGrafter"/>
</dbReference>
<dbReference type="GO" id="GO:0019367">
    <property type="term" value="P:fatty acid elongation, saturated fatty acid"/>
    <property type="evidence" value="ECO:0007669"/>
    <property type="project" value="TreeGrafter"/>
</dbReference>
<keyword evidence="3 10" id="KW-0808">Transferase</keyword>
<keyword evidence="4 10" id="KW-0812">Transmembrane</keyword>
<feature type="transmembrane region" description="Helical" evidence="10">
    <location>
        <begin position="261"/>
        <end position="281"/>
    </location>
</feature>
<keyword evidence="13" id="KW-1185">Reference proteome</keyword>
<dbReference type="AlphaFoldDB" id="A0A1E7ETG2"/>
<evidence type="ECO:0000256" key="1">
    <source>
        <dbReference type="ARBA" id="ARBA00004141"/>
    </source>
</evidence>
<dbReference type="GO" id="GO:0034626">
    <property type="term" value="P:fatty acid elongation, polyunsaturated fatty acid"/>
    <property type="evidence" value="ECO:0007669"/>
    <property type="project" value="TreeGrafter"/>
</dbReference>
<evidence type="ECO:0000256" key="7">
    <source>
        <dbReference type="ARBA" id="ARBA00023098"/>
    </source>
</evidence>
<dbReference type="PANTHER" id="PTHR11157">
    <property type="entry name" value="FATTY ACID ACYL TRANSFERASE-RELATED"/>
    <property type="match status" value="1"/>
</dbReference>
<keyword evidence="8 10" id="KW-0472">Membrane</keyword>
<comment type="subcellular location">
    <subcellularLocation>
        <location evidence="1">Membrane</location>
        <topology evidence="1">Multi-pass membrane protein</topology>
    </subcellularLocation>
</comment>
<name>A0A1E7ETG2_9STRA</name>
<dbReference type="EC" id="2.3.1.-" evidence="10"/>
<keyword evidence="6 10" id="KW-1133">Transmembrane helix</keyword>
<dbReference type="GO" id="GO:0034625">
    <property type="term" value="P:fatty acid elongation, monounsaturated fatty acid"/>
    <property type="evidence" value="ECO:0007669"/>
    <property type="project" value="TreeGrafter"/>
</dbReference>
<dbReference type="Pfam" id="PF01151">
    <property type="entry name" value="ELO"/>
    <property type="match status" value="1"/>
</dbReference>
<accession>A0A1E7ETG2</accession>
<evidence type="ECO:0000256" key="8">
    <source>
        <dbReference type="ARBA" id="ARBA00023136"/>
    </source>
</evidence>
<dbReference type="OrthoDB" id="434092at2759"/>
<dbReference type="PANTHER" id="PTHR11157:SF126">
    <property type="entry name" value="ELONGATION OF VERY LONG CHAIN FATTY ACIDS PROTEIN"/>
    <property type="match status" value="1"/>
</dbReference>
<dbReference type="GO" id="GO:0042761">
    <property type="term" value="P:very long-chain fatty acid biosynthetic process"/>
    <property type="evidence" value="ECO:0007669"/>
    <property type="project" value="TreeGrafter"/>
</dbReference>
<gene>
    <name evidence="12" type="ORF">FRACYDRAFT_277401</name>
</gene>
<comment type="similarity">
    <text evidence="10">Belongs to the ELO family.</text>
</comment>
<evidence type="ECO:0000313" key="12">
    <source>
        <dbReference type="EMBL" id="OEU09261.1"/>
    </source>
</evidence>
<evidence type="ECO:0000256" key="10">
    <source>
        <dbReference type="RuleBase" id="RU361115"/>
    </source>
</evidence>
<feature type="transmembrane region" description="Helical" evidence="10">
    <location>
        <begin position="224"/>
        <end position="241"/>
    </location>
</feature>
<dbReference type="GO" id="GO:0005789">
    <property type="term" value="C:endoplasmic reticulum membrane"/>
    <property type="evidence" value="ECO:0007669"/>
    <property type="project" value="TreeGrafter"/>
</dbReference>
<keyword evidence="5 10" id="KW-0276">Fatty acid metabolism</keyword>
<dbReference type="InParanoid" id="A0A1E7ETG2"/>
<keyword evidence="9 10" id="KW-0275">Fatty acid biosynthesis</keyword>
<feature type="region of interest" description="Disordered" evidence="11">
    <location>
        <begin position="321"/>
        <end position="360"/>
    </location>
</feature>
<dbReference type="KEGG" id="fcy:FRACYDRAFT_277401"/>
<feature type="transmembrane region" description="Helical" evidence="10">
    <location>
        <begin position="157"/>
        <end position="175"/>
    </location>
</feature>
<dbReference type="InterPro" id="IPR002076">
    <property type="entry name" value="ELO_fam"/>
</dbReference>
<comment type="caution">
    <text evidence="10">Lacks conserved residue(s) required for the propagation of feature annotation.</text>
</comment>
<keyword evidence="2 10" id="KW-0444">Lipid biosynthesis</keyword>